<keyword evidence="2" id="KW-0862">Zinc</keyword>
<dbReference type="Pfam" id="PF00620">
    <property type="entry name" value="RhoGAP"/>
    <property type="match status" value="1"/>
</dbReference>
<dbReference type="InterPro" id="IPR000198">
    <property type="entry name" value="RhoGAP_dom"/>
</dbReference>
<dbReference type="InterPro" id="IPR037278">
    <property type="entry name" value="ARFGAP/RecO"/>
</dbReference>
<gene>
    <name evidence="7" type="ORF">MAR_024328</name>
</gene>
<feature type="domain" description="PH" evidence="4">
    <location>
        <begin position="349"/>
        <end position="452"/>
    </location>
</feature>
<evidence type="ECO:0000259" key="5">
    <source>
        <dbReference type="PROSITE" id="PS50115"/>
    </source>
</evidence>
<dbReference type="SUPFAM" id="SSF54236">
    <property type="entry name" value="Ubiquitin-like"/>
    <property type="match status" value="1"/>
</dbReference>
<dbReference type="InterPro" id="IPR029071">
    <property type="entry name" value="Ubiquitin-like_domsf"/>
</dbReference>
<keyword evidence="2" id="KW-0863">Zinc-finger</keyword>
<organism evidence="7 8">
    <name type="scientific">Mya arenaria</name>
    <name type="common">Soft-shell clam</name>
    <dbReference type="NCBI Taxonomy" id="6604"/>
    <lineage>
        <taxon>Eukaryota</taxon>
        <taxon>Metazoa</taxon>
        <taxon>Spiralia</taxon>
        <taxon>Lophotrochozoa</taxon>
        <taxon>Mollusca</taxon>
        <taxon>Bivalvia</taxon>
        <taxon>Autobranchia</taxon>
        <taxon>Heteroconchia</taxon>
        <taxon>Euheterodonta</taxon>
        <taxon>Imparidentia</taxon>
        <taxon>Neoheterodontei</taxon>
        <taxon>Myida</taxon>
        <taxon>Myoidea</taxon>
        <taxon>Myidae</taxon>
        <taxon>Mya</taxon>
    </lineage>
</organism>
<dbReference type="PRINTS" id="PR00405">
    <property type="entry name" value="REVINTRACTNG"/>
</dbReference>
<dbReference type="PANTHER" id="PTHR45899">
    <property type="entry name" value="RHO GTPASE ACTIVATING PROTEIN AT 15B, ISOFORM C"/>
    <property type="match status" value="1"/>
</dbReference>
<dbReference type="SMART" id="SM00105">
    <property type="entry name" value="ArfGap"/>
    <property type="match status" value="1"/>
</dbReference>
<protein>
    <submittedName>
        <fullName evidence="7">ARAP1-like protein</fullName>
    </submittedName>
</protein>
<dbReference type="InterPro" id="IPR011993">
    <property type="entry name" value="PH-like_dom_sf"/>
</dbReference>
<keyword evidence="3" id="KW-0175">Coiled coil</keyword>
<name>A0ABY7DUE4_MYAAR</name>
<evidence type="ECO:0000256" key="3">
    <source>
        <dbReference type="SAM" id="Coils"/>
    </source>
</evidence>
<dbReference type="EMBL" id="CP111014">
    <property type="protein sequence ID" value="WAQ99955.1"/>
    <property type="molecule type" value="Genomic_DNA"/>
</dbReference>
<feature type="domain" description="Rho-GAP" evidence="6">
    <location>
        <begin position="381"/>
        <end position="578"/>
    </location>
</feature>
<dbReference type="SUPFAM" id="SSF57863">
    <property type="entry name" value="ArfGap/RecO-like zinc finger"/>
    <property type="match status" value="1"/>
</dbReference>
<evidence type="ECO:0000259" key="4">
    <source>
        <dbReference type="PROSITE" id="PS50003"/>
    </source>
</evidence>
<proteinExistence type="predicted"/>
<dbReference type="PROSITE" id="PS50238">
    <property type="entry name" value="RHOGAP"/>
    <property type="match status" value="1"/>
</dbReference>
<dbReference type="InterPro" id="IPR038508">
    <property type="entry name" value="ArfGAP_dom_sf"/>
</dbReference>
<accession>A0ABY7DUE4</accession>
<dbReference type="Gene3D" id="2.30.29.30">
    <property type="entry name" value="Pleckstrin-homology domain (PH domain)/Phosphotyrosine-binding domain (PTB)"/>
    <property type="match status" value="3"/>
</dbReference>
<dbReference type="CDD" id="cd00821">
    <property type="entry name" value="PH"/>
    <property type="match status" value="1"/>
</dbReference>
<dbReference type="SUPFAM" id="SSF50729">
    <property type="entry name" value="PH domain-like"/>
    <property type="match status" value="3"/>
</dbReference>
<dbReference type="PROSITE" id="PS50115">
    <property type="entry name" value="ARFGAP"/>
    <property type="match status" value="1"/>
</dbReference>
<feature type="coiled-coil region" evidence="3">
    <location>
        <begin position="587"/>
        <end position="614"/>
    </location>
</feature>
<dbReference type="Pfam" id="PF01412">
    <property type="entry name" value="ArfGap"/>
    <property type="match status" value="1"/>
</dbReference>
<dbReference type="SUPFAM" id="SSF48350">
    <property type="entry name" value="GTPase activation domain, GAP"/>
    <property type="match status" value="1"/>
</dbReference>
<evidence type="ECO:0000313" key="8">
    <source>
        <dbReference type="Proteomes" id="UP001164746"/>
    </source>
</evidence>
<evidence type="ECO:0000259" key="6">
    <source>
        <dbReference type="PROSITE" id="PS50238"/>
    </source>
</evidence>
<dbReference type="InterPro" id="IPR001164">
    <property type="entry name" value="ArfGAP_dom"/>
</dbReference>
<keyword evidence="2" id="KW-0479">Metal-binding</keyword>
<dbReference type="InterPro" id="IPR001849">
    <property type="entry name" value="PH_domain"/>
</dbReference>
<keyword evidence="8" id="KW-1185">Reference proteome</keyword>
<dbReference type="SMART" id="SM00233">
    <property type="entry name" value="PH"/>
    <property type="match status" value="4"/>
</dbReference>
<dbReference type="InterPro" id="IPR052227">
    <property type="entry name" value="Arf-Rho-GAP_ANK-PH_domain"/>
</dbReference>
<feature type="domain" description="Arf-GAP" evidence="5">
    <location>
        <begin position="152"/>
        <end position="222"/>
    </location>
</feature>
<dbReference type="Gene3D" id="1.10.220.150">
    <property type="entry name" value="Arf GTPase activating protein"/>
    <property type="match status" value="1"/>
</dbReference>
<dbReference type="InterPro" id="IPR008936">
    <property type="entry name" value="Rho_GTPase_activation_prot"/>
</dbReference>
<reference evidence="7" key="1">
    <citation type="submission" date="2022-11" db="EMBL/GenBank/DDBJ databases">
        <title>Centuries of genome instability and evolution in soft-shell clam transmissible cancer (bioRxiv).</title>
        <authorList>
            <person name="Hart S.F.M."/>
            <person name="Yonemitsu M.A."/>
            <person name="Giersch R.M."/>
            <person name="Beal B.F."/>
            <person name="Arriagada G."/>
            <person name="Davis B.W."/>
            <person name="Ostrander E.A."/>
            <person name="Goff S.P."/>
            <person name="Metzger M.J."/>
        </authorList>
    </citation>
    <scope>NUCLEOTIDE SEQUENCE</scope>
    <source>
        <strain evidence="7">MELC-2E11</strain>
        <tissue evidence="7">Siphon/mantle</tissue>
    </source>
</reference>
<sequence>MDLAIEAYHSQGTLALRKMDFDMKLRIMTDMVSKRIVPLSCMKNVEMDIKPNNSRQFKFKLQCQNRTFLFATDTLEEQPGGDMANPDIADFKMASPLHEIDMKLSAVKETDRTRLQLNTHYSTFMLNFESSSEASNWKMAIEESITDALGDNTILDQVKENPANRNCADCGVEGAHWASMNLGVVLCMHCAGIHRGFDYRLSKIRSLRMDSKVWNSSLIEALLSVAVTDDVLLTYQVLLSGAESLNAKLRAEVQKQGYLMKTGSNMKDFLKRHCSKVEKDRIDNESMLCIQAIHHDKQVGCLEISTSKGSNNRLYLFSAPTVDERLGWMQAISQVFCPVKLMELMRQKNFSLAGYTHLKTGFNMEWQRTWYVLEKRKLIFSDKEEVERDSDSIDLRRVTSIAKITQSTESCGACMEPGSQFVLKYADRMLYFQADLTRDTDRMYTAIEHAVKHGGDDLEDQVLTADGVPVILDTCVTFIQQYDLKEGDHNTKMQWYKYLLQQLPRINYLALKFLVIHLYKVSQYSSENLMTIENISISMGSSLMVSMTDKDTSKSMGAGNQLQMKVLTDLITYHQWLFDVEHQGRTYTEDEDKYAKATEKLEKLQQNQKTATEDLLIHVYIRSPKGQCESVRINQSTTVGNVVSQLVAKLNPGIGNWVLHEVIKELIERPLSTNIKVWPIVMTEWQNWSQEYSSSARLCLCSTSQLKDPIEQAYDPSKPLFAELRYSTPQGKRNKFNKMAFEFTQSRLSYYTNVKNVNKPESGWNIEDLTIYKGHDPKKSPPKDFKHCFTFLVNDPGHKMGEKELFGHTVGCASEHDLYGWMGAMMSAQWYELLLMITLVNVYVSMQAVVYNLEILTLDIEAGKY</sequence>
<evidence type="ECO:0000256" key="2">
    <source>
        <dbReference type="PROSITE-ProRule" id="PRU00288"/>
    </source>
</evidence>
<evidence type="ECO:0000256" key="1">
    <source>
        <dbReference type="ARBA" id="ARBA00022468"/>
    </source>
</evidence>
<dbReference type="Proteomes" id="UP001164746">
    <property type="component" value="Chromosome 3"/>
</dbReference>
<dbReference type="Gene3D" id="3.10.20.90">
    <property type="entry name" value="Phosphatidylinositol 3-kinase Catalytic Subunit, Chain A, domain 1"/>
    <property type="match status" value="1"/>
</dbReference>
<dbReference type="PROSITE" id="PS50003">
    <property type="entry name" value="PH_DOMAIN"/>
    <property type="match status" value="1"/>
</dbReference>
<keyword evidence="1" id="KW-0343">GTPase activation</keyword>
<dbReference type="SMART" id="SM00324">
    <property type="entry name" value="RhoGAP"/>
    <property type="match status" value="1"/>
</dbReference>
<evidence type="ECO:0000313" key="7">
    <source>
        <dbReference type="EMBL" id="WAQ99955.1"/>
    </source>
</evidence>
<dbReference type="PANTHER" id="PTHR45899:SF2">
    <property type="entry name" value="RHO GTPASE ACTIVATING PROTEIN AT 15B, ISOFORM C"/>
    <property type="match status" value="1"/>
</dbReference>
<dbReference type="Gene3D" id="1.10.555.10">
    <property type="entry name" value="Rho GTPase activation protein"/>
    <property type="match status" value="1"/>
</dbReference>